<gene>
    <name evidence="5" type="ORF">AFIC_000823</name>
</gene>
<dbReference type="InterPro" id="IPR019734">
    <property type="entry name" value="TPR_rpt"/>
</dbReference>
<protein>
    <submittedName>
        <fullName evidence="5">Tetratricopeptide repeat protein</fullName>
    </submittedName>
</protein>
<dbReference type="InterPro" id="IPR011990">
    <property type="entry name" value="TPR-like_helical_dom_sf"/>
</dbReference>
<evidence type="ECO:0000313" key="5">
    <source>
        <dbReference type="EMBL" id="WEF52342.1"/>
    </source>
</evidence>
<dbReference type="SMART" id="SM00028">
    <property type="entry name" value="TPR"/>
    <property type="match status" value="3"/>
</dbReference>
<keyword evidence="6" id="KW-1185">Reference proteome</keyword>
<dbReference type="PROSITE" id="PS50005">
    <property type="entry name" value="TPR"/>
    <property type="match status" value="2"/>
</dbReference>
<feature type="repeat" description="TPR" evidence="3">
    <location>
        <begin position="158"/>
        <end position="191"/>
    </location>
</feature>
<sequence length="210" mass="23374">MTLRQRVAVNVPAGLVFAALLAFAPPAAHADSPSKQKLPQAPKQLPSVQSHGKSLDFLFDALKAAPDEDSARAVEARIWAIWMKTPSDTVALLMSRASIALENNESDVALKLLDAIIKLRPDYTEAWNRRATLYYKKNDYTRAMEDIEEVLRREPRHFGALAGLGVILEEIGDDKHALEVFRRALAINPHLDKVPDMVKSLTEKVEGRDI</sequence>
<evidence type="ECO:0000256" key="4">
    <source>
        <dbReference type="SAM" id="SignalP"/>
    </source>
</evidence>
<keyword evidence="1" id="KW-0677">Repeat</keyword>
<keyword evidence="2 3" id="KW-0802">TPR repeat</keyword>
<dbReference type="Gene3D" id="1.25.40.10">
    <property type="entry name" value="Tetratricopeptide repeat domain"/>
    <property type="match status" value="1"/>
</dbReference>
<evidence type="ECO:0000313" key="6">
    <source>
        <dbReference type="Proteomes" id="UP001213907"/>
    </source>
</evidence>
<reference evidence="5 6" key="1">
    <citation type="submission" date="2022-11" db="EMBL/GenBank/DDBJ databases">
        <authorList>
            <person name="Siebert D."/>
            <person name="Busche T."/>
            <person name="Saydam E."/>
            <person name="Kalinowski J."/>
            <person name="Ruckert C."/>
            <person name="Blombach B."/>
        </authorList>
    </citation>
    <scope>NUCLEOTIDE SEQUENCE [LARGE SCALE GENOMIC DNA]</scope>
    <source>
        <strain evidence="5 6">DSM 1083</strain>
    </source>
</reference>
<dbReference type="InterPro" id="IPR051685">
    <property type="entry name" value="Ycf3/AcsC/BcsC/TPR_MFPF"/>
</dbReference>
<feature type="chain" id="PRO_5046448115" evidence="4">
    <location>
        <begin position="31"/>
        <end position="210"/>
    </location>
</feature>
<proteinExistence type="predicted"/>
<dbReference type="Proteomes" id="UP001213907">
    <property type="component" value="Chromosome"/>
</dbReference>
<name>A0ABY8BQR3_AFICR</name>
<evidence type="ECO:0000256" key="1">
    <source>
        <dbReference type="ARBA" id="ARBA00022737"/>
    </source>
</evidence>
<dbReference type="PANTHER" id="PTHR44943:SF8">
    <property type="entry name" value="TPR REPEAT-CONTAINING PROTEIN MJ0263"/>
    <property type="match status" value="1"/>
</dbReference>
<organism evidence="5 6">
    <name type="scientific">Afipia carboxydohydrogena</name>
    <name type="common">Pseudomonas carboxydohydrogena</name>
    <dbReference type="NCBI Taxonomy" id="290"/>
    <lineage>
        <taxon>Bacteria</taxon>
        <taxon>Pseudomonadati</taxon>
        <taxon>Pseudomonadota</taxon>
        <taxon>Alphaproteobacteria</taxon>
        <taxon>Hyphomicrobiales</taxon>
        <taxon>Nitrobacteraceae</taxon>
        <taxon>Afipia</taxon>
    </lineage>
</organism>
<dbReference type="RefSeq" id="WP_275247895.1">
    <property type="nucleotide sequence ID" value="NZ_BAABDX010000001.1"/>
</dbReference>
<evidence type="ECO:0000256" key="2">
    <source>
        <dbReference type="ARBA" id="ARBA00022803"/>
    </source>
</evidence>
<dbReference type="Pfam" id="PF13432">
    <property type="entry name" value="TPR_16"/>
    <property type="match status" value="1"/>
</dbReference>
<feature type="signal peptide" evidence="4">
    <location>
        <begin position="1"/>
        <end position="30"/>
    </location>
</feature>
<accession>A0ABY8BQR3</accession>
<dbReference type="PANTHER" id="PTHR44943">
    <property type="entry name" value="CELLULOSE SYNTHASE OPERON PROTEIN C"/>
    <property type="match status" value="1"/>
</dbReference>
<keyword evidence="4" id="KW-0732">Signal</keyword>
<dbReference type="SUPFAM" id="SSF48452">
    <property type="entry name" value="TPR-like"/>
    <property type="match status" value="1"/>
</dbReference>
<feature type="repeat" description="TPR" evidence="3">
    <location>
        <begin position="124"/>
        <end position="157"/>
    </location>
</feature>
<dbReference type="EMBL" id="CP113162">
    <property type="protein sequence ID" value="WEF52342.1"/>
    <property type="molecule type" value="Genomic_DNA"/>
</dbReference>
<evidence type="ECO:0000256" key="3">
    <source>
        <dbReference type="PROSITE-ProRule" id="PRU00339"/>
    </source>
</evidence>